<feature type="domain" description="HTH tetR-type" evidence="5">
    <location>
        <begin position="18"/>
        <end position="78"/>
    </location>
</feature>
<evidence type="ECO:0000259" key="5">
    <source>
        <dbReference type="PROSITE" id="PS50977"/>
    </source>
</evidence>
<dbReference type="Proteomes" id="UP000053349">
    <property type="component" value="Unassembled WGS sequence"/>
</dbReference>
<dbReference type="PRINTS" id="PR00455">
    <property type="entry name" value="HTHTETR"/>
</dbReference>
<protein>
    <recommendedName>
        <fullName evidence="5">HTH tetR-type domain-containing protein</fullName>
    </recommendedName>
</protein>
<keyword evidence="2 4" id="KW-0238">DNA-binding</keyword>
<accession>A0A0R2P3N6</accession>
<keyword evidence="1" id="KW-0805">Transcription regulation</keyword>
<evidence type="ECO:0000313" key="6">
    <source>
        <dbReference type="EMBL" id="KRO32709.1"/>
    </source>
</evidence>
<proteinExistence type="predicted"/>
<dbReference type="EMBL" id="LIAW01000061">
    <property type="protein sequence ID" value="KRO32709.1"/>
    <property type="molecule type" value="Genomic_DNA"/>
</dbReference>
<dbReference type="Pfam" id="PF00440">
    <property type="entry name" value="TetR_N"/>
    <property type="match status" value="1"/>
</dbReference>
<comment type="caution">
    <text evidence="6">The sequence shown here is derived from an EMBL/GenBank/DDBJ whole genome shotgun (WGS) entry which is preliminary data.</text>
</comment>
<dbReference type="InterPro" id="IPR050109">
    <property type="entry name" value="HTH-type_TetR-like_transc_reg"/>
</dbReference>
<dbReference type="PROSITE" id="PS50977">
    <property type="entry name" value="HTH_TETR_2"/>
    <property type="match status" value="1"/>
</dbReference>
<dbReference type="AlphaFoldDB" id="A0A0R2P3N6"/>
<gene>
    <name evidence="6" type="ORF">ABR64_03645</name>
</gene>
<dbReference type="InterPro" id="IPR009057">
    <property type="entry name" value="Homeodomain-like_sf"/>
</dbReference>
<organism evidence="6 7">
    <name type="scientific">Actinobacteria bacterium BACL2 MAG-121001-bin67</name>
    <dbReference type="NCBI Taxonomy" id="1655572"/>
    <lineage>
        <taxon>Bacteria</taxon>
        <taxon>Bacillati</taxon>
        <taxon>Actinomycetota</taxon>
        <taxon>Actinomycetes</taxon>
        <taxon>Actinomycetes incertae sedis</taxon>
        <taxon>ac1 cluster</taxon>
    </lineage>
</organism>
<dbReference type="GO" id="GO:0003700">
    <property type="term" value="F:DNA-binding transcription factor activity"/>
    <property type="evidence" value="ECO:0007669"/>
    <property type="project" value="TreeGrafter"/>
</dbReference>
<sequence>MRDQSARSTYQHQSIIHRRTRGAILSAAKELLAQSGISGTNMIEIADRAQVSRASLYNHFRDKHEVFLALVESELERISTLAMIAQSRSEALYLISCEISNHPGLKSALTSDGEIMASALTAREHKIWVEIYAQLSKIFATDVVGVGLILRWLMGQVTAPLSDAHSKEQAERLASIL</sequence>
<reference evidence="6 7" key="1">
    <citation type="submission" date="2015-10" db="EMBL/GenBank/DDBJ databases">
        <title>Metagenome-Assembled Genomes uncover a global brackish microbiome.</title>
        <authorList>
            <person name="Hugerth L.W."/>
            <person name="Larsson J."/>
            <person name="Alneberg J."/>
            <person name="Lindh M.V."/>
            <person name="Legrand C."/>
            <person name="Pinhassi J."/>
            <person name="Andersson A.F."/>
        </authorList>
    </citation>
    <scope>NUCLEOTIDE SEQUENCE [LARGE SCALE GENOMIC DNA]</scope>
    <source>
        <strain evidence="6">BACL2 MAG-121001-bin67</strain>
    </source>
</reference>
<feature type="DNA-binding region" description="H-T-H motif" evidence="4">
    <location>
        <begin position="41"/>
        <end position="60"/>
    </location>
</feature>
<evidence type="ECO:0000256" key="3">
    <source>
        <dbReference type="ARBA" id="ARBA00023163"/>
    </source>
</evidence>
<name>A0A0R2P3N6_9ACTN</name>
<dbReference type="SUPFAM" id="SSF46689">
    <property type="entry name" value="Homeodomain-like"/>
    <property type="match status" value="1"/>
</dbReference>
<dbReference type="Gene3D" id="1.10.357.10">
    <property type="entry name" value="Tetracycline Repressor, domain 2"/>
    <property type="match status" value="1"/>
</dbReference>
<dbReference type="GO" id="GO:0000976">
    <property type="term" value="F:transcription cis-regulatory region binding"/>
    <property type="evidence" value="ECO:0007669"/>
    <property type="project" value="TreeGrafter"/>
</dbReference>
<dbReference type="PANTHER" id="PTHR30055:SF234">
    <property type="entry name" value="HTH-TYPE TRANSCRIPTIONAL REGULATOR BETI"/>
    <property type="match status" value="1"/>
</dbReference>
<dbReference type="InterPro" id="IPR001647">
    <property type="entry name" value="HTH_TetR"/>
</dbReference>
<evidence type="ECO:0000256" key="2">
    <source>
        <dbReference type="ARBA" id="ARBA00023125"/>
    </source>
</evidence>
<evidence type="ECO:0000256" key="1">
    <source>
        <dbReference type="ARBA" id="ARBA00023015"/>
    </source>
</evidence>
<dbReference type="PANTHER" id="PTHR30055">
    <property type="entry name" value="HTH-TYPE TRANSCRIPTIONAL REGULATOR RUTR"/>
    <property type="match status" value="1"/>
</dbReference>
<evidence type="ECO:0000313" key="7">
    <source>
        <dbReference type="Proteomes" id="UP000053349"/>
    </source>
</evidence>
<keyword evidence="3" id="KW-0804">Transcription</keyword>
<evidence type="ECO:0000256" key="4">
    <source>
        <dbReference type="PROSITE-ProRule" id="PRU00335"/>
    </source>
</evidence>